<reference evidence="1 2" key="1">
    <citation type="submission" date="2020-08" db="EMBL/GenBank/DDBJ databases">
        <title>Genomic Encyclopedia of Type Strains, Phase IV (KMG-IV): sequencing the most valuable type-strain genomes for metagenomic binning, comparative biology and taxonomic classification.</title>
        <authorList>
            <person name="Goeker M."/>
        </authorList>
    </citation>
    <scope>NUCLEOTIDE SEQUENCE [LARGE SCALE GENOMIC DNA]</scope>
    <source>
        <strain evidence="1 2">DSM 26723</strain>
    </source>
</reference>
<proteinExistence type="predicted"/>
<organism evidence="1 2">
    <name type="scientific">Povalibacter uvarum</name>
    <dbReference type="NCBI Taxonomy" id="732238"/>
    <lineage>
        <taxon>Bacteria</taxon>
        <taxon>Pseudomonadati</taxon>
        <taxon>Pseudomonadota</taxon>
        <taxon>Gammaproteobacteria</taxon>
        <taxon>Steroidobacterales</taxon>
        <taxon>Steroidobacteraceae</taxon>
        <taxon>Povalibacter</taxon>
    </lineage>
</organism>
<protein>
    <recommendedName>
        <fullName evidence="3">STAS/SEC14 domain-containing protein</fullName>
    </recommendedName>
</protein>
<dbReference type="RefSeq" id="WP_184332703.1">
    <property type="nucleotide sequence ID" value="NZ_JACHHZ010000003.1"/>
</dbReference>
<dbReference type="AlphaFoldDB" id="A0A841HPQ6"/>
<name>A0A841HPQ6_9GAMM</name>
<comment type="caution">
    <text evidence="1">The sequence shown here is derived from an EMBL/GenBank/DDBJ whole genome shotgun (WGS) entry which is preliminary data.</text>
</comment>
<evidence type="ECO:0000313" key="1">
    <source>
        <dbReference type="EMBL" id="MBB6093905.1"/>
    </source>
</evidence>
<evidence type="ECO:0008006" key="3">
    <source>
        <dbReference type="Google" id="ProtNLM"/>
    </source>
</evidence>
<sequence length="135" mass="14815">MVSSSAETPPALSTTYRFAVEHKPGYVHISGSGTHSAEDLRRFLVDAGRAAAASRCDTVLLELNFTGGSLDFGSLYPIICERAADAKHFKRIAFVDVNPQHRVDRAEFVELAAIKLGVNVQRFQCVADAHRWLQA</sequence>
<dbReference type="EMBL" id="JACHHZ010000003">
    <property type="protein sequence ID" value="MBB6093905.1"/>
    <property type="molecule type" value="Genomic_DNA"/>
</dbReference>
<evidence type="ECO:0000313" key="2">
    <source>
        <dbReference type="Proteomes" id="UP000588068"/>
    </source>
</evidence>
<accession>A0A841HPQ6</accession>
<keyword evidence="2" id="KW-1185">Reference proteome</keyword>
<gene>
    <name evidence="1" type="ORF">HNQ60_002786</name>
</gene>
<dbReference type="Proteomes" id="UP000588068">
    <property type="component" value="Unassembled WGS sequence"/>
</dbReference>